<keyword evidence="8" id="KW-1185">Reference proteome</keyword>
<dbReference type="InterPro" id="IPR013563">
    <property type="entry name" value="Oligopep_ABC_C"/>
</dbReference>
<evidence type="ECO:0000313" key="8">
    <source>
        <dbReference type="Proteomes" id="UP000237846"/>
    </source>
</evidence>
<dbReference type="NCBIfam" id="TIGR01727">
    <property type="entry name" value="oligo_HPY"/>
    <property type="match status" value="1"/>
</dbReference>
<dbReference type="Proteomes" id="UP000237846">
    <property type="component" value="Unassembled WGS sequence"/>
</dbReference>
<dbReference type="InterPro" id="IPR003439">
    <property type="entry name" value="ABC_transporter-like_ATP-bd"/>
</dbReference>
<dbReference type="Pfam" id="PF08352">
    <property type="entry name" value="oligo_HPY"/>
    <property type="match status" value="1"/>
</dbReference>
<dbReference type="GO" id="GO:0015833">
    <property type="term" value="P:peptide transport"/>
    <property type="evidence" value="ECO:0007669"/>
    <property type="project" value="InterPro"/>
</dbReference>
<evidence type="ECO:0000256" key="1">
    <source>
        <dbReference type="ARBA" id="ARBA00005417"/>
    </source>
</evidence>
<gene>
    <name evidence="7" type="ORF">CLV72_10296</name>
</gene>
<name>A0A2T0Q9D9_9ACTN</name>
<evidence type="ECO:0000256" key="2">
    <source>
        <dbReference type="ARBA" id="ARBA00022448"/>
    </source>
</evidence>
<protein>
    <submittedName>
        <fullName evidence="7">Peptide/nickel transport system ATP-binding protein</fullName>
    </submittedName>
</protein>
<dbReference type="InterPro" id="IPR003593">
    <property type="entry name" value="AAA+_ATPase"/>
</dbReference>
<dbReference type="GO" id="GO:0055085">
    <property type="term" value="P:transmembrane transport"/>
    <property type="evidence" value="ECO:0007669"/>
    <property type="project" value="UniProtKB-ARBA"/>
</dbReference>
<feature type="region of interest" description="Disordered" evidence="5">
    <location>
        <begin position="306"/>
        <end position="329"/>
    </location>
</feature>
<evidence type="ECO:0000256" key="3">
    <source>
        <dbReference type="ARBA" id="ARBA00022741"/>
    </source>
</evidence>
<proteinExistence type="inferred from homology"/>
<evidence type="ECO:0000256" key="4">
    <source>
        <dbReference type="ARBA" id="ARBA00022840"/>
    </source>
</evidence>
<feature type="domain" description="ABC transporter" evidence="6">
    <location>
        <begin position="11"/>
        <end position="246"/>
    </location>
</feature>
<dbReference type="AlphaFoldDB" id="A0A2T0Q9D9"/>
<evidence type="ECO:0000313" key="7">
    <source>
        <dbReference type="EMBL" id="PRY00465.1"/>
    </source>
</evidence>
<sequence length="329" mass="34074">MTRPRGAELVVDRLQVRYRVPGGWIEAVRGVSFTVPAGRTVGLVGESGSGKSSLAKAVTGLVAPSGGSVAFAGGPVRHRPGPGGIQMVFQDPVASLHPHRTLVDLVAEPLRWAGVARARRRERAAAALADVGLDPAVYGGRRRHQISGGQAQRVAIARAALAEPELIIADEPVAGLDVSVQAGVVNLLHRAVADRGASLLFISHDLGVVSALCDEVVVLYLGRVCERGPTESVLAAPRHPYTRALLDAVPEVGRVPPPSRLPAAEPPSPLHPPPGCAFHPRCPDAVAACRTAVPAPRELGGAVVSCHAAAPQTPSTEPVTSPPPDRSPP</sequence>
<accession>A0A2T0Q9D9</accession>
<keyword evidence="3" id="KW-0547">Nucleotide-binding</keyword>
<dbReference type="SUPFAM" id="SSF52540">
    <property type="entry name" value="P-loop containing nucleoside triphosphate hydrolases"/>
    <property type="match status" value="1"/>
</dbReference>
<dbReference type="RefSeq" id="WP_106241848.1">
    <property type="nucleotide sequence ID" value="NZ_PVZC01000002.1"/>
</dbReference>
<dbReference type="OrthoDB" id="8036461at2"/>
<dbReference type="PANTHER" id="PTHR43776">
    <property type="entry name" value="TRANSPORT ATP-BINDING PROTEIN"/>
    <property type="match status" value="1"/>
</dbReference>
<dbReference type="Gene3D" id="3.40.50.300">
    <property type="entry name" value="P-loop containing nucleotide triphosphate hydrolases"/>
    <property type="match status" value="1"/>
</dbReference>
<dbReference type="InterPro" id="IPR017871">
    <property type="entry name" value="ABC_transporter-like_CS"/>
</dbReference>
<evidence type="ECO:0000259" key="6">
    <source>
        <dbReference type="PROSITE" id="PS50893"/>
    </source>
</evidence>
<evidence type="ECO:0000256" key="5">
    <source>
        <dbReference type="SAM" id="MobiDB-lite"/>
    </source>
</evidence>
<dbReference type="SMART" id="SM00382">
    <property type="entry name" value="AAA"/>
    <property type="match status" value="1"/>
</dbReference>
<comment type="caution">
    <text evidence="7">The sequence shown here is derived from an EMBL/GenBank/DDBJ whole genome shotgun (WGS) entry which is preliminary data.</text>
</comment>
<dbReference type="PROSITE" id="PS00211">
    <property type="entry name" value="ABC_TRANSPORTER_1"/>
    <property type="match status" value="1"/>
</dbReference>
<dbReference type="PANTHER" id="PTHR43776:SF7">
    <property type="entry name" value="D,D-DIPEPTIDE TRANSPORT ATP-BINDING PROTEIN DDPF-RELATED"/>
    <property type="match status" value="1"/>
</dbReference>
<dbReference type="InterPro" id="IPR050319">
    <property type="entry name" value="ABC_transp_ATP-bind"/>
</dbReference>
<dbReference type="EMBL" id="PVZC01000002">
    <property type="protein sequence ID" value="PRY00465.1"/>
    <property type="molecule type" value="Genomic_DNA"/>
</dbReference>
<comment type="similarity">
    <text evidence="1">Belongs to the ABC transporter superfamily.</text>
</comment>
<dbReference type="InterPro" id="IPR027417">
    <property type="entry name" value="P-loop_NTPase"/>
</dbReference>
<reference evidence="7 8" key="1">
    <citation type="submission" date="2018-03" db="EMBL/GenBank/DDBJ databases">
        <title>Genomic Encyclopedia of Archaeal and Bacterial Type Strains, Phase II (KMG-II): from individual species to whole genera.</title>
        <authorList>
            <person name="Goeker M."/>
        </authorList>
    </citation>
    <scope>NUCLEOTIDE SEQUENCE [LARGE SCALE GENOMIC DNA]</scope>
    <source>
        <strain evidence="7 8">DSM 45601</strain>
    </source>
</reference>
<dbReference type="CDD" id="cd03257">
    <property type="entry name" value="ABC_NikE_OppD_transporters"/>
    <property type="match status" value="1"/>
</dbReference>
<keyword evidence="2" id="KW-0813">Transport</keyword>
<dbReference type="Pfam" id="PF00005">
    <property type="entry name" value="ABC_tran"/>
    <property type="match status" value="1"/>
</dbReference>
<organism evidence="7 8">
    <name type="scientific">Allonocardiopsis opalescens</name>
    <dbReference type="NCBI Taxonomy" id="1144618"/>
    <lineage>
        <taxon>Bacteria</taxon>
        <taxon>Bacillati</taxon>
        <taxon>Actinomycetota</taxon>
        <taxon>Actinomycetes</taxon>
        <taxon>Streptosporangiales</taxon>
        <taxon>Allonocardiopsis</taxon>
    </lineage>
</organism>
<dbReference type="GO" id="GO:0005524">
    <property type="term" value="F:ATP binding"/>
    <property type="evidence" value="ECO:0007669"/>
    <property type="project" value="UniProtKB-KW"/>
</dbReference>
<feature type="compositionally biased region" description="Pro residues" evidence="5">
    <location>
        <begin position="320"/>
        <end position="329"/>
    </location>
</feature>
<keyword evidence="4 7" id="KW-0067">ATP-binding</keyword>
<dbReference type="PROSITE" id="PS50893">
    <property type="entry name" value="ABC_TRANSPORTER_2"/>
    <property type="match status" value="1"/>
</dbReference>
<dbReference type="GO" id="GO:0016887">
    <property type="term" value="F:ATP hydrolysis activity"/>
    <property type="evidence" value="ECO:0007669"/>
    <property type="project" value="InterPro"/>
</dbReference>